<protein>
    <submittedName>
        <fullName evidence="3">Sialate O-acetylesterase</fullName>
    </submittedName>
</protein>
<evidence type="ECO:0000313" key="4">
    <source>
        <dbReference type="Proteomes" id="UP001368270"/>
    </source>
</evidence>
<dbReference type="Gene3D" id="3.40.50.1110">
    <property type="entry name" value="SGNH hydrolase"/>
    <property type="match status" value="1"/>
</dbReference>
<reference evidence="3 4" key="1">
    <citation type="submission" date="2024-03" db="EMBL/GenBank/DDBJ databases">
        <title>Cognatishimia coralii sp. nov., a marine bacterium isolated from coral surrounding seawater.</title>
        <authorList>
            <person name="Liu X."/>
            <person name="Liu S."/>
            <person name="Sun H."/>
            <person name="Zhang Y."/>
        </authorList>
    </citation>
    <scope>NUCLEOTIDE SEQUENCE [LARGE SCALE GENOMIC DNA]</scope>
    <source>
        <strain evidence="3 4">D5M38</strain>
    </source>
</reference>
<gene>
    <name evidence="3" type="ORF">WG622_01020</name>
</gene>
<organism evidence="3 4">
    <name type="scientific">Cognatishimia coralii</name>
    <dbReference type="NCBI Taxonomy" id="3083254"/>
    <lineage>
        <taxon>Bacteria</taxon>
        <taxon>Pseudomonadati</taxon>
        <taxon>Pseudomonadota</taxon>
        <taxon>Alphaproteobacteria</taxon>
        <taxon>Rhodobacterales</taxon>
        <taxon>Paracoccaceae</taxon>
        <taxon>Cognatishimia</taxon>
    </lineage>
</organism>
<sequence length="396" mass="41842">MSIGQSAGQAEQARARMPAGVLPIRQATLQDMSHVTSTTGDVTLGEGEILMGANSRVTIAGNFSGNLWVHSVTADVTGTTRARFLSPTYSPEGTRQAEGMQTWKFPNASNQGSLDFLTGSNFSCRLLGLQVVDMGDVLAKPAKVVLALGQSLMECSSVSLGVNRSFDYWPGARCLYLPGASYVGRGTTRAVPHAMHVPLQYQSIGQGVSPVAAFAQELLPFVPESHNLVIAAGAWSQTSLVGADGDWNPAATTADRAAYQNAVDLVTTGLANLPAGSEVIGALWAQGQGDYSATFDADYPPAFAAMRSQMQVDLGTGTIPWLILGPPPDGVAIYQDLFRETQQNMDQDSGHALAQGGVHTIAHPTGYIEDGTHVTAWGSRVMGRLAARRFIAEGYL</sequence>
<keyword evidence="1" id="KW-0378">Hydrolase</keyword>
<keyword evidence="4" id="KW-1185">Reference proteome</keyword>
<dbReference type="InterPro" id="IPR005181">
    <property type="entry name" value="SASA"/>
</dbReference>
<evidence type="ECO:0000313" key="3">
    <source>
        <dbReference type="EMBL" id="MEJ5216808.1"/>
    </source>
</evidence>
<evidence type="ECO:0000256" key="1">
    <source>
        <dbReference type="ARBA" id="ARBA00022801"/>
    </source>
</evidence>
<dbReference type="EMBL" id="JBBGAZ010000001">
    <property type="protein sequence ID" value="MEJ5216808.1"/>
    <property type="molecule type" value="Genomic_DNA"/>
</dbReference>
<proteinExistence type="predicted"/>
<dbReference type="Pfam" id="PF03629">
    <property type="entry name" value="SASA"/>
    <property type="match status" value="1"/>
</dbReference>
<comment type="caution">
    <text evidence="3">The sequence shown here is derived from an EMBL/GenBank/DDBJ whole genome shotgun (WGS) entry which is preliminary data.</text>
</comment>
<name>A0ABU8QBL4_9RHOB</name>
<dbReference type="SUPFAM" id="SSF52266">
    <property type="entry name" value="SGNH hydrolase"/>
    <property type="match status" value="1"/>
</dbReference>
<dbReference type="Proteomes" id="UP001368270">
    <property type="component" value="Unassembled WGS sequence"/>
</dbReference>
<evidence type="ECO:0000259" key="2">
    <source>
        <dbReference type="Pfam" id="PF03629"/>
    </source>
</evidence>
<dbReference type="InterPro" id="IPR036514">
    <property type="entry name" value="SGNH_hydro_sf"/>
</dbReference>
<feature type="domain" description="Sialate O-acetylesterase" evidence="2">
    <location>
        <begin position="195"/>
        <end position="391"/>
    </location>
</feature>
<dbReference type="RefSeq" id="WP_339401890.1">
    <property type="nucleotide sequence ID" value="NZ_JBBGAZ010000001.1"/>
</dbReference>
<accession>A0ABU8QBL4</accession>